<proteinExistence type="predicted"/>
<dbReference type="Gene3D" id="1.10.10.60">
    <property type="entry name" value="Homeodomain-like"/>
    <property type="match status" value="2"/>
</dbReference>
<dbReference type="EMBL" id="JAGEOJ010000024">
    <property type="protein sequence ID" value="MBO2454057.1"/>
    <property type="molecule type" value="Genomic_DNA"/>
</dbReference>
<protein>
    <submittedName>
        <fullName evidence="6">AraC family transcriptional regulator</fullName>
    </submittedName>
</protein>
<reference evidence="6" key="1">
    <citation type="submission" date="2021-03" db="EMBL/GenBank/DDBJ databases">
        <authorList>
            <person name="Kanchanasin P."/>
            <person name="Saeng-In P."/>
            <person name="Phongsopitanun W."/>
            <person name="Yuki M."/>
            <person name="Kudo T."/>
            <person name="Ohkuma M."/>
            <person name="Tanasupawat S."/>
        </authorList>
    </citation>
    <scope>NUCLEOTIDE SEQUENCE</scope>
    <source>
        <strain evidence="6">GKU 128</strain>
    </source>
</reference>
<dbReference type="PROSITE" id="PS00041">
    <property type="entry name" value="HTH_ARAC_FAMILY_1"/>
    <property type="match status" value="1"/>
</dbReference>
<dbReference type="AlphaFoldDB" id="A0A939TC01"/>
<evidence type="ECO:0000259" key="5">
    <source>
        <dbReference type="PROSITE" id="PS01124"/>
    </source>
</evidence>
<name>A0A939TC01_9ACTN</name>
<dbReference type="InterPro" id="IPR018060">
    <property type="entry name" value="HTH_AraC"/>
</dbReference>
<dbReference type="PANTHER" id="PTHR46796">
    <property type="entry name" value="HTH-TYPE TRANSCRIPTIONAL ACTIVATOR RHAS-RELATED"/>
    <property type="match status" value="1"/>
</dbReference>
<comment type="caution">
    <text evidence="6">The sequence shown here is derived from an EMBL/GenBank/DDBJ whole genome shotgun (WGS) entry which is preliminary data.</text>
</comment>
<feature type="domain" description="HTH araC/xylS-type" evidence="5">
    <location>
        <begin position="217"/>
        <end position="315"/>
    </location>
</feature>
<feature type="region of interest" description="Disordered" evidence="4">
    <location>
        <begin position="318"/>
        <end position="347"/>
    </location>
</feature>
<dbReference type="InterPro" id="IPR009057">
    <property type="entry name" value="Homeodomain-like_sf"/>
</dbReference>
<dbReference type="InterPro" id="IPR032783">
    <property type="entry name" value="AraC_lig"/>
</dbReference>
<evidence type="ECO:0000256" key="4">
    <source>
        <dbReference type="SAM" id="MobiDB-lite"/>
    </source>
</evidence>
<dbReference type="SUPFAM" id="SSF46689">
    <property type="entry name" value="Homeodomain-like"/>
    <property type="match status" value="2"/>
</dbReference>
<keyword evidence="1" id="KW-0805">Transcription regulation</keyword>
<dbReference type="RefSeq" id="WP_208262168.1">
    <property type="nucleotide sequence ID" value="NZ_JAGEOJ010000024.1"/>
</dbReference>
<sequence>MDVLSDVIAVMRRGEPRSALVEWRAPWGQQFRSVPGAAGFQVILRGSCWLIPADGGTPPLQLAVGDVVFLPHGGEHALADSPTTPIAPYICDPQDGGRFEQRYASPPVGLASGDGDQASTVTLCGAYEMDPARVHPLLTDLPEIVHLPARLGHRPEIRSAVELLGAELQSPRLGADAIVPALLDMLLLYILRAWLDEQPGRGETTGWAGALNDPGIGGAIHAIHNEPERAWTVEELGARARMSRASFARRFTALVGRPPLAYLTWWRMTMAARLLTESDAPLGTVAAKVGYGSEFAFANAFKREYGIAPGRYRRGHLPGAIRNGVGSGDQSSKASGGGQEHTRLRSP</sequence>
<dbReference type="SMART" id="SM00342">
    <property type="entry name" value="HTH_ARAC"/>
    <property type="match status" value="1"/>
</dbReference>
<evidence type="ECO:0000313" key="6">
    <source>
        <dbReference type="EMBL" id="MBO2454057.1"/>
    </source>
</evidence>
<dbReference type="InterPro" id="IPR020449">
    <property type="entry name" value="Tscrpt_reg_AraC-type_HTH"/>
</dbReference>
<dbReference type="PROSITE" id="PS01124">
    <property type="entry name" value="HTH_ARAC_FAMILY_2"/>
    <property type="match status" value="1"/>
</dbReference>
<accession>A0A939TC01</accession>
<dbReference type="PANTHER" id="PTHR46796:SF7">
    <property type="entry name" value="ARAC FAMILY TRANSCRIPTIONAL REGULATOR"/>
    <property type="match status" value="1"/>
</dbReference>
<keyword evidence="7" id="KW-1185">Reference proteome</keyword>
<evidence type="ECO:0000313" key="7">
    <source>
        <dbReference type="Proteomes" id="UP000669179"/>
    </source>
</evidence>
<evidence type="ECO:0000256" key="2">
    <source>
        <dbReference type="ARBA" id="ARBA00023125"/>
    </source>
</evidence>
<dbReference type="InterPro" id="IPR050204">
    <property type="entry name" value="AraC_XylS_family_regulators"/>
</dbReference>
<evidence type="ECO:0000256" key="1">
    <source>
        <dbReference type="ARBA" id="ARBA00023015"/>
    </source>
</evidence>
<gene>
    <name evidence="6" type="ORF">J4573_43695</name>
</gene>
<keyword evidence="2" id="KW-0238">DNA-binding</keyword>
<organism evidence="6 7">
    <name type="scientific">Actinomadura barringtoniae</name>
    <dbReference type="NCBI Taxonomy" id="1427535"/>
    <lineage>
        <taxon>Bacteria</taxon>
        <taxon>Bacillati</taxon>
        <taxon>Actinomycetota</taxon>
        <taxon>Actinomycetes</taxon>
        <taxon>Streptosporangiales</taxon>
        <taxon>Thermomonosporaceae</taxon>
        <taxon>Actinomadura</taxon>
    </lineage>
</organism>
<dbReference type="GO" id="GO:0003700">
    <property type="term" value="F:DNA-binding transcription factor activity"/>
    <property type="evidence" value="ECO:0007669"/>
    <property type="project" value="InterPro"/>
</dbReference>
<dbReference type="GO" id="GO:0043565">
    <property type="term" value="F:sequence-specific DNA binding"/>
    <property type="evidence" value="ECO:0007669"/>
    <property type="project" value="InterPro"/>
</dbReference>
<evidence type="ECO:0000256" key="3">
    <source>
        <dbReference type="ARBA" id="ARBA00023163"/>
    </source>
</evidence>
<dbReference type="PRINTS" id="PR00032">
    <property type="entry name" value="HTHARAC"/>
</dbReference>
<keyword evidence="3" id="KW-0804">Transcription</keyword>
<dbReference type="Pfam" id="PF12852">
    <property type="entry name" value="Cupin_6"/>
    <property type="match status" value="1"/>
</dbReference>
<dbReference type="Pfam" id="PF12833">
    <property type="entry name" value="HTH_18"/>
    <property type="match status" value="1"/>
</dbReference>
<dbReference type="InterPro" id="IPR018062">
    <property type="entry name" value="HTH_AraC-typ_CS"/>
</dbReference>
<dbReference type="Proteomes" id="UP000669179">
    <property type="component" value="Unassembled WGS sequence"/>
</dbReference>